<dbReference type="HOGENOM" id="CLU_1357917_0_0_2"/>
<keyword evidence="1" id="KW-0614">Plasmid</keyword>
<evidence type="ECO:0000313" key="1">
    <source>
        <dbReference type="EMBL" id="AGB50793.1"/>
    </source>
</evidence>
<organism evidence="1 2">
    <name type="scientific">Methanomethylovorans hollandica (strain DSM 15978 / NBRC 107637 / DMS1)</name>
    <dbReference type="NCBI Taxonomy" id="867904"/>
    <lineage>
        <taxon>Archaea</taxon>
        <taxon>Methanobacteriati</taxon>
        <taxon>Methanobacteriota</taxon>
        <taxon>Stenosarchaea group</taxon>
        <taxon>Methanomicrobia</taxon>
        <taxon>Methanosarcinales</taxon>
        <taxon>Methanosarcinaceae</taxon>
        <taxon>Methanomethylovorans</taxon>
    </lineage>
</organism>
<geneLocation type="plasmid" evidence="1 2">
    <name>pMETHO01</name>
</geneLocation>
<dbReference type="EMBL" id="CP003363">
    <property type="protein sequence ID" value="AGB50793.1"/>
    <property type="molecule type" value="Genomic_DNA"/>
</dbReference>
<protein>
    <recommendedName>
        <fullName evidence="3">SWIM-type domain-containing protein</fullName>
    </recommendedName>
</protein>
<sequence>MPNIPSSSQNDNRLSEFRNIISEIKTICTTPSSIFVNVNGTFTACIQIDYVDEHICQIGAYITPSGKTKIIVNHTCSEYDGTHNCKHIDFSLLIYEIYINRTDSFAQEFMNPYLIPNHPNEYYEMLGRFEEKLNELIKTSTINRFTPVPDPEDMLNITEDIIFLTDTPVRKIPIIPQKKQTKNNTGKISNLDDVVLDYMLS</sequence>
<proteinExistence type="predicted"/>
<evidence type="ECO:0000313" key="2">
    <source>
        <dbReference type="Proteomes" id="UP000010866"/>
    </source>
</evidence>
<name>L0L326_METHD</name>
<dbReference type="GeneID" id="14401625"/>
<dbReference type="KEGG" id="mhz:Metho_2663"/>
<keyword evidence="2" id="KW-1185">Reference proteome</keyword>
<dbReference type="Proteomes" id="UP000010866">
    <property type="component" value="Plasmid pMETHO01"/>
</dbReference>
<gene>
    <name evidence="1" type="ordered locus">Metho_2663</name>
</gene>
<dbReference type="RefSeq" id="WP_015313925.1">
    <property type="nucleotide sequence ID" value="NC_019972.1"/>
</dbReference>
<dbReference type="AlphaFoldDB" id="L0L326"/>
<accession>L0L326</accession>
<evidence type="ECO:0008006" key="3">
    <source>
        <dbReference type="Google" id="ProtNLM"/>
    </source>
</evidence>
<reference evidence="2" key="1">
    <citation type="submission" date="2012-02" db="EMBL/GenBank/DDBJ databases">
        <title>Complete sequence of plasmid of Methanomethylovorans hollandica DSM 15978.</title>
        <authorList>
            <person name="Lucas S."/>
            <person name="Copeland A."/>
            <person name="Lapidus A."/>
            <person name="Glavina del Rio T."/>
            <person name="Dalin E."/>
            <person name="Tice H."/>
            <person name="Bruce D."/>
            <person name="Goodwin L."/>
            <person name="Pitluck S."/>
            <person name="Peters L."/>
            <person name="Mikhailova N."/>
            <person name="Held B."/>
            <person name="Kyrpides N."/>
            <person name="Mavromatis K."/>
            <person name="Ivanova N."/>
            <person name="Brettin T."/>
            <person name="Detter J.C."/>
            <person name="Han C."/>
            <person name="Larimer F."/>
            <person name="Land M."/>
            <person name="Hauser L."/>
            <person name="Markowitz V."/>
            <person name="Cheng J.-F."/>
            <person name="Hugenholtz P."/>
            <person name="Woyke T."/>
            <person name="Wu D."/>
            <person name="Spring S."/>
            <person name="Schroeder M."/>
            <person name="Brambilla E."/>
            <person name="Klenk H.-P."/>
            <person name="Eisen J.A."/>
        </authorList>
    </citation>
    <scope>NUCLEOTIDE SEQUENCE [LARGE SCALE GENOMIC DNA]</scope>
    <source>
        <strain evidence="2">DSM 15978 / NBRC 107637 / DMS1</strain>
        <plasmid evidence="2">Plasmid pMETHO01</plasmid>
    </source>
</reference>